<dbReference type="InterPro" id="IPR000887">
    <property type="entry name" value="Aldlse_KDPG_KHG"/>
</dbReference>
<evidence type="ECO:0000256" key="5">
    <source>
        <dbReference type="ARBA" id="ARBA00023277"/>
    </source>
</evidence>
<comment type="similarity">
    <text evidence="2">Belongs to the KHG/KDPG aldolase family.</text>
</comment>
<gene>
    <name evidence="6" type="ORF">GCM10009851_08530</name>
</gene>
<dbReference type="Gene3D" id="3.20.20.70">
    <property type="entry name" value="Aldolase class I"/>
    <property type="match status" value="1"/>
</dbReference>
<comment type="subunit">
    <text evidence="3">Homotrimer.</text>
</comment>
<evidence type="ECO:0000313" key="6">
    <source>
        <dbReference type="EMBL" id="GAA2226790.1"/>
    </source>
</evidence>
<evidence type="ECO:0000256" key="2">
    <source>
        <dbReference type="ARBA" id="ARBA00006906"/>
    </source>
</evidence>
<keyword evidence="4" id="KW-0456">Lyase</keyword>
<evidence type="ECO:0000256" key="1">
    <source>
        <dbReference type="ARBA" id="ARBA00004761"/>
    </source>
</evidence>
<keyword evidence="5" id="KW-0119">Carbohydrate metabolism</keyword>
<dbReference type="PANTHER" id="PTHR30246">
    <property type="entry name" value="2-KETO-3-DEOXY-6-PHOSPHOGLUCONATE ALDOLASE"/>
    <property type="match status" value="1"/>
</dbReference>
<comment type="pathway">
    <text evidence="1">Carbohydrate acid metabolism.</text>
</comment>
<comment type="caution">
    <text evidence="6">The sequence shown here is derived from an EMBL/GenBank/DDBJ whole genome shotgun (WGS) entry which is preliminary data.</text>
</comment>
<dbReference type="RefSeq" id="WP_310795663.1">
    <property type="nucleotide sequence ID" value="NZ_JANLCN010000002.1"/>
</dbReference>
<name>A0ABN3DBJ9_9MICO</name>
<dbReference type="Proteomes" id="UP001500929">
    <property type="component" value="Unassembled WGS sequence"/>
</dbReference>
<dbReference type="SUPFAM" id="SSF51569">
    <property type="entry name" value="Aldolase"/>
    <property type="match status" value="1"/>
</dbReference>
<dbReference type="InterPro" id="IPR013785">
    <property type="entry name" value="Aldolase_TIM"/>
</dbReference>
<proteinExistence type="inferred from homology"/>
<dbReference type="PANTHER" id="PTHR30246:SF1">
    <property type="entry name" value="2-DEHYDRO-3-DEOXY-6-PHOSPHOGALACTONATE ALDOLASE-RELATED"/>
    <property type="match status" value="1"/>
</dbReference>
<organism evidence="6 7">
    <name type="scientific">Herbiconiux moechotypicola</name>
    <dbReference type="NCBI Taxonomy" id="637393"/>
    <lineage>
        <taxon>Bacteria</taxon>
        <taxon>Bacillati</taxon>
        <taxon>Actinomycetota</taxon>
        <taxon>Actinomycetes</taxon>
        <taxon>Micrococcales</taxon>
        <taxon>Microbacteriaceae</taxon>
        <taxon>Herbiconiux</taxon>
    </lineage>
</organism>
<evidence type="ECO:0000256" key="3">
    <source>
        <dbReference type="ARBA" id="ARBA00011233"/>
    </source>
</evidence>
<dbReference type="Pfam" id="PF01081">
    <property type="entry name" value="Aldolase"/>
    <property type="match status" value="1"/>
</dbReference>
<reference evidence="6 7" key="1">
    <citation type="journal article" date="2019" name="Int. J. Syst. Evol. Microbiol.">
        <title>The Global Catalogue of Microorganisms (GCM) 10K type strain sequencing project: providing services to taxonomists for standard genome sequencing and annotation.</title>
        <authorList>
            <consortium name="The Broad Institute Genomics Platform"/>
            <consortium name="The Broad Institute Genome Sequencing Center for Infectious Disease"/>
            <person name="Wu L."/>
            <person name="Ma J."/>
        </authorList>
    </citation>
    <scope>NUCLEOTIDE SEQUENCE [LARGE SCALE GENOMIC DNA]</scope>
    <source>
        <strain evidence="6 7">JCM 16117</strain>
    </source>
</reference>
<dbReference type="CDD" id="cd00452">
    <property type="entry name" value="KDPG_aldolase"/>
    <property type="match status" value="1"/>
</dbReference>
<evidence type="ECO:0000256" key="4">
    <source>
        <dbReference type="ARBA" id="ARBA00023239"/>
    </source>
</evidence>
<evidence type="ECO:0000313" key="7">
    <source>
        <dbReference type="Proteomes" id="UP001500929"/>
    </source>
</evidence>
<keyword evidence="7" id="KW-1185">Reference proteome</keyword>
<accession>A0ABN3DBJ9</accession>
<protein>
    <submittedName>
        <fullName evidence="6">Bifunctional 4-hydroxy-2-oxoglutarate aldolase/2-dehydro-3-deoxy-phosphogluconate aldolase</fullName>
    </submittedName>
</protein>
<sequence length="214" mass="21531">MVVTPSDAFRERLRSELLMPIIRASTAEHVRAAADTLIDAGFRLFEVSLTTPDAVRLIRELAAIGGGVSIGAGTVLTADDAHRVADAGAEFVVTPGLVPSIEAAHALGLPTAVGALTPTEIIAADAAGASVVKIFPAELGGPGYLSAVRAPLPGIPLVPVGGVTVESAREYFRRGAAGAGLGSPLLGDAAEGGSLAALAERSHAFLALAEEVRG</sequence>
<dbReference type="EMBL" id="BAAAQY010000002">
    <property type="protein sequence ID" value="GAA2226790.1"/>
    <property type="molecule type" value="Genomic_DNA"/>
</dbReference>